<accession>A0A122I6Y2</accession>
<evidence type="ECO:0000313" key="3">
    <source>
        <dbReference type="EMBL" id="CXI37592.1"/>
    </source>
</evidence>
<dbReference type="OMA" id="DANCKDI"/>
<feature type="region of interest" description="Disordered" evidence="1">
    <location>
        <begin position="244"/>
        <end position="268"/>
    </location>
</feature>
<evidence type="ECO:0000313" key="5">
    <source>
        <dbReference type="Proteomes" id="UP000069549"/>
    </source>
</evidence>
<evidence type="ECO:0000256" key="1">
    <source>
        <dbReference type="SAM" id="MobiDB-lite"/>
    </source>
</evidence>
<feature type="transmembrane region" description="Helical" evidence="2">
    <location>
        <begin position="292"/>
        <end position="310"/>
    </location>
</feature>
<protein>
    <submittedName>
        <fullName evidence="3">BIR protein</fullName>
    </submittedName>
</protein>
<dbReference type="NCBIfam" id="TIGR01590">
    <property type="entry name" value="yir-bir-cir_Pla"/>
    <property type="match status" value="1"/>
</dbReference>
<dbReference type="Proteomes" id="UP000516480">
    <property type="component" value="Unassembled WGS sequence"/>
</dbReference>
<dbReference type="EMBL" id="FMIE01000219">
    <property type="protein sequence ID" value="SCL86460.1"/>
    <property type="molecule type" value="Genomic_DNA"/>
</dbReference>
<gene>
    <name evidence="3" type="ORF">PBK173_000180100</name>
    <name evidence="4" type="ORF">PBNK65NY_000511200</name>
</gene>
<keyword evidence="2" id="KW-1133">Transmembrane helix</keyword>
<evidence type="ECO:0000313" key="4">
    <source>
        <dbReference type="EMBL" id="SCL86460.1"/>
    </source>
</evidence>
<proteinExistence type="predicted"/>
<keyword evidence="2" id="KW-0812">Transmembrane</keyword>
<sequence length="339" mass="39933">MNDYVCRRFLLVRNWFPDQLNSEGKYYFNDDKNFKEYCNNKICNTDLEKINAGCLLLFNQFFGSSTSFKYHNNINIVDYIMIWLSYMLNLKKNERNKNLEYFNKIYINNDKYQTSIDKVGDCSNYKDLIDKKKYFLDISNENMSKIYNLFKILCNMYTDFDKKNPDCAKYIPKANEFVKNYQELYGDSSITEDSPYYKLLSTLSNDYDNFKKECSDANCKDIPPLQLIEKTQVTVNLSEHTSKQISKQTVETSEQSPKQSPKQSPEQTVQTVQKLEQISEVTSSSSSIGNKLFTILSIFGAIAFFLGISYKYSLFGFRKRAQKQYLREKIKNIKKRMNH</sequence>
<dbReference type="InterPro" id="IPR006477">
    <property type="entry name" value="Yir_bir_cir"/>
</dbReference>
<organism evidence="3 5">
    <name type="scientific">Plasmodium berghei</name>
    <dbReference type="NCBI Taxonomy" id="5821"/>
    <lineage>
        <taxon>Eukaryota</taxon>
        <taxon>Sar</taxon>
        <taxon>Alveolata</taxon>
        <taxon>Apicomplexa</taxon>
        <taxon>Aconoidasida</taxon>
        <taxon>Haemosporida</taxon>
        <taxon>Plasmodiidae</taxon>
        <taxon>Plasmodium</taxon>
        <taxon>Plasmodium (Vinckeia)</taxon>
    </lineage>
</organism>
<dbReference type="Pfam" id="PF06022">
    <property type="entry name" value="Cir_Bir_Yir"/>
    <property type="match status" value="1"/>
</dbReference>
<dbReference type="EMBL" id="LT160028">
    <property type="protein sequence ID" value="CXI37592.1"/>
    <property type="molecule type" value="Genomic_DNA"/>
</dbReference>
<dbReference type="Proteomes" id="UP000069549">
    <property type="component" value="Chromosome 8"/>
</dbReference>
<name>A0A122I6Y2_PLABE</name>
<reference evidence="3 5" key="1">
    <citation type="submission" date="2016-02" db="EMBL/GenBank/DDBJ databases">
        <authorList>
            <consortium name="Pathogen Informatics"/>
        </authorList>
    </citation>
    <scope>NUCLEOTIDE SEQUENCE [LARGE SCALE GENOMIC DNA]</scope>
    <source>
        <strain evidence="3 5">K173</strain>
        <strain evidence="4">NK65 ny</strain>
    </source>
</reference>
<dbReference type="VEuPathDB" id="PlasmoDB:PBANKA_0836900"/>
<feature type="compositionally biased region" description="Low complexity" evidence="1">
    <location>
        <begin position="253"/>
        <end position="267"/>
    </location>
</feature>
<keyword evidence="2" id="KW-0472">Membrane</keyword>
<evidence type="ECO:0000256" key="2">
    <source>
        <dbReference type="SAM" id="Phobius"/>
    </source>
</evidence>
<dbReference type="AlphaFoldDB" id="A0A122I6Y2"/>